<dbReference type="EMBL" id="ARYL01000017">
    <property type="protein sequence ID" value="KDA02156.1"/>
    <property type="molecule type" value="Genomic_DNA"/>
</dbReference>
<keyword evidence="3 6" id="KW-0812">Transmembrane</keyword>
<evidence type="ECO:0000256" key="5">
    <source>
        <dbReference type="ARBA" id="ARBA00023136"/>
    </source>
</evidence>
<feature type="transmembrane region" description="Helical" evidence="6">
    <location>
        <begin position="270"/>
        <end position="290"/>
    </location>
</feature>
<dbReference type="InterPro" id="IPR000620">
    <property type="entry name" value="EamA_dom"/>
</dbReference>
<feature type="transmembrane region" description="Helical" evidence="6">
    <location>
        <begin position="123"/>
        <end position="142"/>
    </location>
</feature>
<dbReference type="InterPro" id="IPR050638">
    <property type="entry name" value="AA-Vitamin_Transporters"/>
</dbReference>
<keyword evidence="5 6" id="KW-0472">Membrane</keyword>
<dbReference type="Proteomes" id="UP000024942">
    <property type="component" value="Unassembled WGS sequence"/>
</dbReference>
<dbReference type="GO" id="GO:0016020">
    <property type="term" value="C:membrane"/>
    <property type="evidence" value="ECO:0007669"/>
    <property type="project" value="UniProtKB-SubCell"/>
</dbReference>
<evidence type="ECO:0000313" key="8">
    <source>
        <dbReference type="EMBL" id="KDA02156.1"/>
    </source>
</evidence>
<dbReference type="Pfam" id="PF00892">
    <property type="entry name" value="EamA"/>
    <property type="match status" value="2"/>
</dbReference>
<keyword evidence="4 6" id="KW-1133">Transmembrane helix</keyword>
<dbReference type="PANTHER" id="PTHR32322">
    <property type="entry name" value="INNER MEMBRANE TRANSPORTER"/>
    <property type="match status" value="1"/>
</dbReference>
<feature type="transmembrane region" description="Helical" evidence="6">
    <location>
        <begin position="23"/>
        <end position="42"/>
    </location>
</feature>
<dbReference type="RefSeq" id="WP_162174838.1">
    <property type="nucleotide sequence ID" value="NZ_ARYL01000017.1"/>
</dbReference>
<evidence type="ECO:0000256" key="4">
    <source>
        <dbReference type="ARBA" id="ARBA00022989"/>
    </source>
</evidence>
<comment type="caution">
    <text evidence="8">The sequence shown here is derived from an EMBL/GenBank/DDBJ whole genome shotgun (WGS) entry which is preliminary data.</text>
</comment>
<dbReference type="InterPro" id="IPR037185">
    <property type="entry name" value="EmrE-like"/>
</dbReference>
<name>A0A059G5Q3_9PROT</name>
<feature type="domain" description="EamA" evidence="7">
    <location>
        <begin position="181"/>
        <end position="311"/>
    </location>
</feature>
<keyword evidence="9" id="KW-1185">Reference proteome</keyword>
<dbReference type="OrthoDB" id="9810556at2"/>
<feature type="transmembrane region" description="Helical" evidence="6">
    <location>
        <begin position="207"/>
        <end position="229"/>
    </location>
</feature>
<feature type="transmembrane region" description="Helical" evidence="6">
    <location>
        <begin position="296"/>
        <end position="312"/>
    </location>
</feature>
<dbReference type="PATRIC" id="fig|1280953.3.peg.2470"/>
<feature type="transmembrane region" description="Helical" evidence="6">
    <location>
        <begin position="62"/>
        <end position="80"/>
    </location>
</feature>
<evidence type="ECO:0000256" key="6">
    <source>
        <dbReference type="SAM" id="Phobius"/>
    </source>
</evidence>
<dbReference type="STRING" id="1280953.HOC_12252"/>
<gene>
    <name evidence="8" type="ORF">HOC_12252</name>
</gene>
<evidence type="ECO:0000256" key="2">
    <source>
        <dbReference type="ARBA" id="ARBA00007362"/>
    </source>
</evidence>
<evidence type="ECO:0000256" key="3">
    <source>
        <dbReference type="ARBA" id="ARBA00022692"/>
    </source>
</evidence>
<protein>
    <recommendedName>
        <fullName evidence="7">EamA domain-containing protein</fullName>
    </recommendedName>
</protein>
<feature type="transmembrane region" description="Helical" evidence="6">
    <location>
        <begin position="241"/>
        <end position="263"/>
    </location>
</feature>
<proteinExistence type="inferred from homology"/>
<feature type="transmembrane region" description="Helical" evidence="6">
    <location>
        <begin position="174"/>
        <end position="195"/>
    </location>
</feature>
<evidence type="ECO:0000256" key="1">
    <source>
        <dbReference type="ARBA" id="ARBA00004141"/>
    </source>
</evidence>
<evidence type="ECO:0000259" key="7">
    <source>
        <dbReference type="Pfam" id="PF00892"/>
    </source>
</evidence>
<evidence type="ECO:0000313" key="9">
    <source>
        <dbReference type="Proteomes" id="UP000024942"/>
    </source>
</evidence>
<feature type="transmembrane region" description="Helical" evidence="6">
    <location>
        <begin position="149"/>
        <end position="168"/>
    </location>
</feature>
<feature type="transmembrane region" description="Helical" evidence="6">
    <location>
        <begin position="92"/>
        <end position="111"/>
    </location>
</feature>
<comment type="subcellular location">
    <subcellularLocation>
        <location evidence="1">Membrane</location>
        <topology evidence="1">Multi-pass membrane protein</topology>
    </subcellularLocation>
</comment>
<sequence>MTGDVPDANIPTLVPASPAGRTLGDWVLFWLLSLIWASAYLFTRIAVDKGHADAGLPPEWVISARLTIGAVALWCVMLATRQRPPPFSDRRRWGAIIGMGLVGSVVPFFLITTAQEVVNSSLAALYTSAVPIFVAIGAHFMFRDERMTAGSLLGVLIGFAGVACLFGPEAMKGLGSATALAQLMLMGATMAYAMSSLIARGAPVMRAIPFATAFVTVAAVVSWPLVFLVDPGEVNAGWSNWLAVAGLGLGPTAFAQALYMLLIARTSATFLSLTGYSIPVVAAILGYLLFGETQSWNALAGFALILGGVWLARNGGGGRRAT</sequence>
<comment type="similarity">
    <text evidence="2">Belongs to the EamA transporter family.</text>
</comment>
<organism evidence="8 9">
    <name type="scientific">Hyphomonas oceanitis SCH89</name>
    <dbReference type="NCBI Taxonomy" id="1280953"/>
    <lineage>
        <taxon>Bacteria</taxon>
        <taxon>Pseudomonadati</taxon>
        <taxon>Pseudomonadota</taxon>
        <taxon>Alphaproteobacteria</taxon>
        <taxon>Hyphomonadales</taxon>
        <taxon>Hyphomonadaceae</taxon>
        <taxon>Hyphomonas</taxon>
    </lineage>
</organism>
<reference evidence="8 9" key="1">
    <citation type="journal article" date="2014" name="Antonie Van Leeuwenhoek">
        <title>Hyphomonas beringensis sp. nov. and Hyphomonas chukchiensis sp. nov., isolated from surface seawater of the Bering Sea and Chukchi Sea.</title>
        <authorList>
            <person name="Li C."/>
            <person name="Lai Q."/>
            <person name="Li G."/>
            <person name="Dong C."/>
            <person name="Wang J."/>
            <person name="Liao Y."/>
            <person name="Shao Z."/>
        </authorList>
    </citation>
    <scope>NUCLEOTIDE SEQUENCE [LARGE SCALE GENOMIC DNA]</scope>
    <source>
        <strain evidence="8 9">SCH89</strain>
    </source>
</reference>
<dbReference type="SUPFAM" id="SSF103481">
    <property type="entry name" value="Multidrug resistance efflux transporter EmrE"/>
    <property type="match status" value="2"/>
</dbReference>
<feature type="domain" description="EamA" evidence="7">
    <location>
        <begin position="28"/>
        <end position="166"/>
    </location>
</feature>
<dbReference type="AlphaFoldDB" id="A0A059G5Q3"/>
<accession>A0A059G5Q3</accession>
<dbReference type="PANTHER" id="PTHR32322:SF2">
    <property type="entry name" value="EAMA DOMAIN-CONTAINING PROTEIN"/>
    <property type="match status" value="1"/>
</dbReference>
<dbReference type="eggNOG" id="COG0697">
    <property type="taxonomic scope" value="Bacteria"/>
</dbReference>